<dbReference type="Proteomes" id="UP000198935">
    <property type="component" value="Unassembled WGS sequence"/>
</dbReference>
<dbReference type="Gene3D" id="1.20.1260.10">
    <property type="match status" value="2"/>
</dbReference>
<evidence type="ECO:0000313" key="1">
    <source>
        <dbReference type="EMBL" id="SDZ09278.1"/>
    </source>
</evidence>
<reference evidence="2" key="1">
    <citation type="submission" date="2016-10" db="EMBL/GenBank/DDBJ databases">
        <authorList>
            <person name="Varghese N."/>
            <person name="Submissions S."/>
        </authorList>
    </citation>
    <scope>NUCLEOTIDE SEQUENCE [LARGE SCALE GENOMIC DNA]</scope>
    <source>
        <strain evidence="2">SP</strain>
    </source>
</reference>
<evidence type="ECO:0000313" key="2">
    <source>
        <dbReference type="Proteomes" id="UP000198935"/>
    </source>
</evidence>
<dbReference type="Pfam" id="PF11553">
    <property type="entry name" value="DUF3231"/>
    <property type="match status" value="2"/>
</dbReference>
<organism evidence="1 2">
    <name type="scientific">Evansella caseinilytica</name>
    <dbReference type="NCBI Taxonomy" id="1503961"/>
    <lineage>
        <taxon>Bacteria</taxon>
        <taxon>Bacillati</taxon>
        <taxon>Bacillota</taxon>
        <taxon>Bacilli</taxon>
        <taxon>Bacillales</taxon>
        <taxon>Bacillaceae</taxon>
        <taxon>Evansella</taxon>
    </lineage>
</organism>
<dbReference type="AlphaFoldDB" id="A0A1H3Q847"/>
<name>A0A1H3Q847_9BACI</name>
<proteinExistence type="predicted"/>
<evidence type="ECO:0008006" key="3">
    <source>
        <dbReference type="Google" id="ProtNLM"/>
    </source>
</evidence>
<protein>
    <recommendedName>
        <fullName evidence="3">DUF3231 family protein</fullName>
    </recommendedName>
</protein>
<sequence>MKHHVRLSSAEIGSLWEAYMLNGMSICIMKHFQKYLEDEDIKPILSKALQVAKSRVEEIERIFKAEKFPVPAGYSDQDVNLSAPPLFHQEFSLSFVYAMGRMAMINYAYITSSVARPDVRDFFKRCLQDSVDLFDQSVNLMLEKGIYDRPPMINYPKKVTFIEDSSIFTGYLNEDRPLNTIELSEMFLNIERNYFGTMLCVGFIQTVTDKQIKKFIEKGKEICDKQLKFFNQILVKENLLGTVPTQMLVTDSTVSPFSDRLITQLFTALNKIDITLIGHSLSLSMRSDLAVYLTKLLAEVLKYAQDGFEILVKRKWMEQPPQALRRK</sequence>
<keyword evidence="2" id="KW-1185">Reference proteome</keyword>
<dbReference type="EMBL" id="FNPI01000006">
    <property type="protein sequence ID" value="SDZ09278.1"/>
    <property type="molecule type" value="Genomic_DNA"/>
</dbReference>
<gene>
    <name evidence="1" type="ORF">SAMN05421736_10646</name>
</gene>
<dbReference type="InterPro" id="IPR012347">
    <property type="entry name" value="Ferritin-like"/>
</dbReference>
<dbReference type="OrthoDB" id="1675670at2"/>
<dbReference type="InterPro" id="IPR021617">
    <property type="entry name" value="DUF3231"/>
</dbReference>
<accession>A0A1H3Q847</accession>